<dbReference type="Pfam" id="PF01902">
    <property type="entry name" value="Diphthami_syn_2"/>
    <property type="match status" value="1"/>
</dbReference>
<dbReference type="InterPro" id="IPR002761">
    <property type="entry name" value="Diphthami_syn_dom"/>
</dbReference>
<gene>
    <name evidence="7" type="ORF">I306_02667</name>
</gene>
<evidence type="ECO:0000256" key="4">
    <source>
        <dbReference type="ARBA" id="ARBA00031552"/>
    </source>
</evidence>
<evidence type="ECO:0000256" key="3">
    <source>
        <dbReference type="ARBA" id="ARBA00029814"/>
    </source>
</evidence>
<dbReference type="InterPro" id="IPR014729">
    <property type="entry name" value="Rossmann-like_a/b/a_fold"/>
</dbReference>
<evidence type="ECO:0000256" key="1">
    <source>
        <dbReference type="ARBA" id="ARBA00012089"/>
    </source>
</evidence>
<reference evidence="7 8" key="1">
    <citation type="submission" date="2015-01" db="EMBL/GenBank/DDBJ databases">
        <title>The Genome Sequence of Cryptococcus gattii EJB2.</title>
        <authorList>
            <consortium name="The Broad Institute Genomics Platform"/>
            <person name="Cuomo C."/>
            <person name="Litvintseva A."/>
            <person name="Chen Y."/>
            <person name="Heitman J."/>
            <person name="Sun S."/>
            <person name="Springer D."/>
            <person name="Dromer F."/>
            <person name="Young S."/>
            <person name="Zeng Q."/>
            <person name="Gargeya S."/>
            <person name="Abouelleil A."/>
            <person name="Alvarado L."/>
            <person name="Chapman S.B."/>
            <person name="Gainer-Dewar J."/>
            <person name="Goldberg J."/>
            <person name="Griggs A."/>
            <person name="Gujja S."/>
            <person name="Hansen M."/>
            <person name="Howarth C."/>
            <person name="Imamovic A."/>
            <person name="Larimer J."/>
            <person name="Murphy C."/>
            <person name="Naylor J."/>
            <person name="Pearson M."/>
            <person name="Priest M."/>
            <person name="Roberts A."/>
            <person name="Saif S."/>
            <person name="Shea T."/>
            <person name="Sykes S."/>
            <person name="Wortman J."/>
            <person name="Nusbaum C."/>
            <person name="Birren B."/>
        </authorList>
    </citation>
    <scope>NUCLEOTIDE SEQUENCE [LARGE SCALE GENOMIC DNA]</scope>
    <source>
        <strain evidence="7 8">EJB2</strain>
    </source>
</reference>
<dbReference type="PANTHER" id="PTHR12196">
    <property type="entry name" value="DOMAIN OF UNKNOWN FUNCTION 71 DUF71 -CONTAINING PROTEIN"/>
    <property type="match status" value="1"/>
</dbReference>
<dbReference type="EC" id="6.3.1.14" evidence="1"/>
<keyword evidence="8" id="KW-1185">Reference proteome</keyword>
<dbReference type="SUPFAM" id="SSF52402">
    <property type="entry name" value="Adenine nucleotide alpha hydrolases-like"/>
    <property type="match status" value="1"/>
</dbReference>
<feature type="domain" description="Diphthamide synthase" evidence="6">
    <location>
        <begin position="10"/>
        <end position="87"/>
    </location>
</feature>
<protein>
    <recommendedName>
        <fullName evidence="2">Diphthine--ammonia ligase</fullName>
        <ecNumber evidence="1">6.3.1.14</ecNumber>
    </recommendedName>
    <alternativeName>
        <fullName evidence="3">Diphthamide synthase</fullName>
    </alternativeName>
    <alternativeName>
        <fullName evidence="4">Diphthamide synthetase</fullName>
    </alternativeName>
</protein>
<evidence type="ECO:0000259" key="6">
    <source>
        <dbReference type="Pfam" id="PF01902"/>
    </source>
</evidence>
<sequence>MSKLPGVKHKVIGLVSGGKDSCFNLMHCIANGHEIVALATLTPEPGVVANLDELDSHLYQSVGTHLLPLIAQSMSLPLYTKIIRGKAIAQGPEYGSRLRLGAGTGQIGDETEDLADLLSQVLKAHPEAT</sequence>
<dbReference type="InterPro" id="IPR030662">
    <property type="entry name" value="DPH6/MJ0570"/>
</dbReference>
<comment type="catalytic activity">
    <reaction evidence="5">
        <text>diphthine-[translation elongation factor 2] + NH4(+) + ATP = diphthamide-[translation elongation factor 2] + AMP + diphosphate + H(+)</text>
        <dbReference type="Rhea" id="RHEA:19753"/>
        <dbReference type="Rhea" id="RHEA-COMP:10172"/>
        <dbReference type="Rhea" id="RHEA-COMP:10174"/>
        <dbReference type="ChEBI" id="CHEBI:15378"/>
        <dbReference type="ChEBI" id="CHEBI:16692"/>
        <dbReference type="ChEBI" id="CHEBI:28938"/>
        <dbReference type="ChEBI" id="CHEBI:30616"/>
        <dbReference type="ChEBI" id="CHEBI:33019"/>
        <dbReference type="ChEBI" id="CHEBI:82696"/>
        <dbReference type="ChEBI" id="CHEBI:456215"/>
        <dbReference type="EC" id="6.3.1.14"/>
    </reaction>
</comment>
<dbReference type="Proteomes" id="UP000054272">
    <property type="component" value="Unassembled WGS sequence"/>
</dbReference>
<evidence type="ECO:0000313" key="8">
    <source>
        <dbReference type="Proteomes" id="UP000054272"/>
    </source>
</evidence>
<organism evidence="7 8">
    <name type="scientific">Cryptococcus gattii EJB2</name>
    <dbReference type="NCBI Taxonomy" id="1296103"/>
    <lineage>
        <taxon>Eukaryota</taxon>
        <taxon>Fungi</taxon>
        <taxon>Dikarya</taxon>
        <taxon>Basidiomycota</taxon>
        <taxon>Agaricomycotina</taxon>
        <taxon>Tremellomycetes</taxon>
        <taxon>Tremellales</taxon>
        <taxon>Cryptococcaceae</taxon>
        <taxon>Cryptococcus</taxon>
        <taxon>Cryptococcus gattii species complex</taxon>
    </lineage>
</organism>
<proteinExistence type="predicted"/>
<dbReference type="PANTHER" id="PTHR12196:SF2">
    <property type="entry name" value="DIPHTHINE--AMMONIA LIGASE"/>
    <property type="match status" value="1"/>
</dbReference>
<dbReference type="EMBL" id="KN848638">
    <property type="protein sequence ID" value="KIR80281.1"/>
    <property type="molecule type" value="Genomic_DNA"/>
</dbReference>
<evidence type="ECO:0000313" key="7">
    <source>
        <dbReference type="EMBL" id="KIR80281.1"/>
    </source>
</evidence>
<evidence type="ECO:0000256" key="2">
    <source>
        <dbReference type="ARBA" id="ARBA00018426"/>
    </source>
</evidence>
<name>A0ABR5BXA3_9TREE</name>
<dbReference type="Gene3D" id="3.40.50.620">
    <property type="entry name" value="HUPs"/>
    <property type="match status" value="1"/>
</dbReference>
<feature type="non-terminal residue" evidence="7">
    <location>
        <position position="129"/>
    </location>
</feature>
<evidence type="ECO:0000256" key="5">
    <source>
        <dbReference type="ARBA" id="ARBA00048108"/>
    </source>
</evidence>
<accession>A0ABR5BXA3</accession>